<dbReference type="InterPro" id="IPR005119">
    <property type="entry name" value="LysR_subst-bd"/>
</dbReference>
<dbReference type="Proteomes" id="UP000231637">
    <property type="component" value="Chromosome"/>
</dbReference>
<evidence type="ECO:0000256" key="2">
    <source>
        <dbReference type="ARBA" id="ARBA00023015"/>
    </source>
</evidence>
<dbReference type="PRINTS" id="PR00039">
    <property type="entry name" value="HTHLYSR"/>
</dbReference>
<dbReference type="Pfam" id="PF03466">
    <property type="entry name" value="LysR_substrate"/>
    <property type="match status" value="1"/>
</dbReference>
<dbReference type="GO" id="GO:0000976">
    <property type="term" value="F:transcription cis-regulatory region binding"/>
    <property type="evidence" value="ECO:0007669"/>
    <property type="project" value="TreeGrafter"/>
</dbReference>
<feature type="domain" description="HTH lysR-type" evidence="5">
    <location>
        <begin position="11"/>
        <end position="68"/>
    </location>
</feature>
<evidence type="ECO:0000256" key="3">
    <source>
        <dbReference type="ARBA" id="ARBA00023125"/>
    </source>
</evidence>
<keyword evidence="7" id="KW-1185">Reference proteome</keyword>
<dbReference type="EMBL" id="CP018800">
    <property type="protein sequence ID" value="ATX82605.1"/>
    <property type="molecule type" value="Genomic_DNA"/>
</dbReference>
<sequence length="302" mass="33616">MISISNHYGCMTLEQLRALCGVVEKGGFHAASVALFRSQSAISIAIKNLEQELGISLFDRGGYRPQLTPQGQVLYGKAKSILSRSEELSSIARHFAEGEETEVSIALGAIAPVENVLDVIKQVSEAAPATRMSLQIENMGGTLERLLEKDVDFAIAERFMPVPYTEEVRLTSTEMVSVISPDFPLATHYPAITVADLEQYVQVVVRDTSRNSPRQTAGVLEGAHQWLVNDFDMKKRMILSGAGWGRMPRHRVSEELDDGRLLELSGKELDPLKIDIYLFRRANEPMGPVGERLWKLLQQCQF</sequence>
<dbReference type="PROSITE" id="PS50931">
    <property type="entry name" value="HTH_LYSR"/>
    <property type="match status" value="1"/>
</dbReference>
<dbReference type="InterPro" id="IPR000847">
    <property type="entry name" value="LysR_HTH_N"/>
</dbReference>
<reference evidence="6 7" key="1">
    <citation type="submission" date="2016-12" db="EMBL/GenBank/DDBJ databases">
        <title>Isolation and genomic insights into novel planktonic Zetaproteobacteria from stratified waters of the Chesapeake Bay.</title>
        <authorList>
            <person name="McAllister S.M."/>
            <person name="Kato S."/>
            <person name="Chan C.S."/>
            <person name="Chiu B.K."/>
            <person name="Field E.K."/>
        </authorList>
    </citation>
    <scope>NUCLEOTIDE SEQUENCE [LARGE SCALE GENOMIC DNA]</scope>
    <source>
        <strain evidence="6 7">CP-8</strain>
    </source>
</reference>
<evidence type="ECO:0000259" key="5">
    <source>
        <dbReference type="PROSITE" id="PS50931"/>
    </source>
</evidence>
<dbReference type="Gene3D" id="3.40.190.290">
    <property type="match status" value="1"/>
</dbReference>
<name>A0A2K8L5K4_9PROT</name>
<dbReference type="PANTHER" id="PTHR30126:SF88">
    <property type="entry name" value="TRANSCRIPTIONAL REGULATOR-RELATED"/>
    <property type="match status" value="1"/>
</dbReference>
<evidence type="ECO:0000256" key="4">
    <source>
        <dbReference type="ARBA" id="ARBA00023163"/>
    </source>
</evidence>
<accession>A0A2K8L5K4</accession>
<evidence type="ECO:0000313" key="6">
    <source>
        <dbReference type="EMBL" id="ATX82605.1"/>
    </source>
</evidence>
<keyword evidence="4" id="KW-0804">Transcription</keyword>
<dbReference type="SUPFAM" id="SSF46785">
    <property type="entry name" value="Winged helix' DNA-binding domain"/>
    <property type="match status" value="1"/>
</dbReference>
<dbReference type="PANTHER" id="PTHR30126">
    <property type="entry name" value="HTH-TYPE TRANSCRIPTIONAL REGULATOR"/>
    <property type="match status" value="1"/>
</dbReference>
<proteinExistence type="inferred from homology"/>
<gene>
    <name evidence="6" type="ORF">Ga0123462_1758</name>
</gene>
<dbReference type="InterPro" id="IPR036390">
    <property type="entry name" value="WH_DNA-bd_sf"/>
</dbReference>
<dbReference type="KEGG" id="mfn:Ga0123462_1758"/>
<dbReference type="SUPFAM" id="SSF53850">
    <property type="entry name" value="Periplasmic binding protein-like II"/>
    <property type="match status" value="1"/>
</dbReference>
<dbReference type="AlphaFoldDB" id="A0A2K8L5K4"/>
<dbReference type="Pfam" id="PF00126">
    <property type="entry name" value="HTH_1"/>
    <property type="match status" value="1"/>
</dbReference>
<organism evidence="6 7">
    <name type="scientific">Mariprofundus ferrinatatus</name>
    <dbReference type="NCBI Taxonomy" id="1921087"/>
    <lineage>
        <taxon>Bacteria</taxon>
        <taxon>Pseudomonadati</taxon>
        <taxon>Pseudomonadota</taxon>
        <taxon>Candidatius Mariprofundia</taxon>
        <taxon>Mariprofundales</taxon>
        <taxon>Mariprofundaceae</taxon>
        <taxon>Mariprofundus</taxon>
    </lineage>
</organism>
<protein>
    <submittedName>
        <fullName evidence="6">DNA-binding transcriptional regulator, LysR family</fullName>
    </submittedName>
</protein>
<comment type="similarity">
    <text evidence="1">Belongs to the LysR transcriptional regulatory family.</text>
</comment>
<keyword evidence="3 6" id="KW-0238">DNA-binding</keyword>
<keyword evidence="2" id="KW-0805">Transcription regulation</keyword>
<evidence type="ECO:0000256" key="1">
    <source>
        <dbReference type="ARBA" id="ARBA00009437"/>
    </source>
</evidence>
<dbReference type="FunFam" id="1.10.10.10:FF:000001">
    <property type="entry name" value="LysR family transcriptional regulator"/>
    <property type="match status" value="1"/>
</dbReference>
<dbReference type="InterPro" id="IPR036388">
    <property type="entry name" value="WH-like_DNA-bd_sf"/>
</dbReference>
<dbReference type="Gene3D" id="1.10.10.10">
    <property type="entry name" value="Winged helix-like DNA-binding domain superfamily/Winged helix DNA-binding domain"/>
    <property type="match status" value="1"/>
</dbReference>
<evidence type="ECO:0000313" key="7">
    <source>
        <dbReference type="Proteomes" id="UP000231637"/>
    </source>
</evidence>
<dbReference type="GO" id="GO:0003700">
    <property type="term" value="F:DNA-binding transcription factor activity"/>
    <property type="evidence" value="ECO:0007669"/>
    <property type="project" value="InterPro"/>
</dbReference>